<dbReference type="Pfam" id="PF00107">
    <property type="entry name" value="ADH_zinc_N"/>
    <property type="match status" value="1"/>
</dbReference>
<keyword evidence="4" id="KW-0862">Zinc</keyword>
<evidence type="ECO:0008006" key="10">
    <source>
        <dbReference type="Google" id="ProtNLM"/>
    </source>
</evidence>
<evidence type="ECO:0000313" key="8">
    <source>
        <dbReference type="EMBL" id="PNP58438.1"/>
    </source>
</evidence>
<evidence type="ECO:0000256" key="1">
    <source>
        <dbReference type="ARBA" id="ARBA00001947"/>
    </source>
</evidence>
<gene>
    <name evidence="8" type="ORF">FNYG_15101</name>
</gene>
<dbReference type="Gene3D" id="3.40.50.720">
    <property type="entry name" value="NAD(P)-binding Rossmann-like Domain"/>
    <property type="match status" value="1"/>
</dbReference>
<dbReference type="STRING" id="42673.A0A2K0UKY0"/>
<comment type="cofactor">
    <cofactor evidence="1">
        <name>Zn(2+)</name>
        <dbReference type="ChEBI" id="CHEBI:29105"/>
    </cofactor>
</comment>
<name>A0A2K0UKY0_GIBNY</name>
<dbReference type="InterPro" id="IPR036291">
    <property type="entry name" value="NAD(P)-bd_dom_sf"/>
</dbReference>
<dbReference type="OrthoDB" id="256333at2759"/>
<evidence type="ECO:0000313" key="9">
    <source>
        <dbReference type="Proteomes" id="UP000236664"/>
    </source>
</evidence>
<dbReference type="SUPFAM" id="SSF51735">
    <property type="entry name" value="NAD(P)-binding Rossmann-fold domains"/>
    <property type="match status" value="1"/>
</dbReference>
<organism evidence="8 9">
    <name type="scientific">Gibberella nygamai</name>
    <name type="common">Bean root rot disease fungus</name>
    <name type="synonym">Fusarium nygamai</name>
    <dbReference type="NCBI Taxonomy" id="42673"/>
    <lineage>
        <taxon>Eukaryota</taxon>
        <taxon>Fungi</taxon>
        <taxon>Dikarya</taxon>
        <taxon>Ascomycota</taxon>
        <taxon>Pezizomycotina</taxon>
        <taxon>Sordariomycetes</taxon>
        <taxon>Hypocreomycetidae</taxon>
        <taxon>Hypocreales</taxon>
        <taxon>Nectriaceae</taxon>
        <taxon>Fusarium</taxon>
        <taxon>Fusarium fujikuroi species complex</taxon>
    </lineage>
</organism>
<dbReference type="EMBL" id="MTQA01000463">
    <property type="protein sequence ID" value="PNP58438.1"/>
    <property type="molecule type" value="Genomic_DNA"/>
</dbReference>
<dbReference type="PANTHER" id="PTHR42940:SF8">
    <property type="entry name" value="VACUOLAR PROTEIN SORTING-ASSOCIATED PROTEIN 11"/>
    <property type="match status" value="1"/>
</dbReference>
<dbReference type="GO" id="GO:0046872">
    <property type="term" value="F:metal ion binding"/>
    <property type="evidence" value="ECO:0007669"/>
    <property type="project" value="UniProtKB-KW"/>
</dbReference>
<keyword evidence="5" id="KW-0560">Oxidoreductase</keyword>
<evidence type="ECO:0000259" key="6">
    <source>
        <dbReference type="Pfam" id="PF00107"/>
    </source>
</evidence>
<dbReference type="GO" id="GO:0005737">
    <property type="term" value="C:cytoplasm"/>
    <property type="evidence" value="ECO:0007669"/>
    <property type="project" value="TreeGrafter"/>
</dbReference>
<protein>
    <recommendedName>
        <fullName evidence="10">Enoyl reductase (ER) domain-containing protein</fullName>
    </recommendedName>
</protein>
<dbReference type="GO" id="GO:0004022">
    <property type="term" value="F:alcohol dehydrogenase (NAD+) activity"/>
    <property type="evidence" value="ECO:0007669"/>
    <property type="project" value="TreeGrafter"/>
</dbReference>
<dbReference type="Pfam" id="PF08240">
    <property type="entry name" value="ADH_N"/>
    <property type="match status" value="1"/>
</dbReference>
<dbReference type="SUPFAM" id="SSF50129">
    <property type="entry name" value="GroES-like"/>
    <property type="match status" value="1"/>
</dbReference>
<feature type="domain" description="Alcohol dehydrogenase-like C-terminal" evidence="6">
    <location>
        <begin position="154"/>
        <end position="255"/>
    </location>
</feature>
<accession>A0A2K0UKY0</accession>
<reference evidence="8 9" key="1">
    <citation type="submission" date="2017-06" db="EMBL/GenBank/DDBJ databases">
        <title>Genome of Fusarium nygamai isolate CS10214.</title>
        <authorList>
            <person name="Gardiner D.M."/>
            <person name="Obanor F."/>
            <person name="Kazan K."/>
        </authorList>
    </citation>
    <scope>NUCLEOTIDE SEQUENCE [LARGE SCALE GENOMIC DNA]</scope>
    <source>
        <strain evidence="8 9">CS10214</strain>
    </source>
</reference>
<dbReference type="PANTHER" id="PTHR42940">
    <property type="entry name" value="ALCOHOL DEHYDROGENASE 1-RELATED"/>
    <property type="match status" value="1"/>
</dbReference>
<keyword evidence="3" id="KW-0479">Metal-binding</keyword>
<dbReference type="InterPro" id="IPR011032">
    <property type="entry name" value="GroES-like_sf"/>
</dbReference>
<evidence type="ECO:0000259" key="7">
    <source>
        <dbReference type="Pfam" id="PF08240"/>
    </source>
</evidence>
<comment type="similarity">
    <text evidence="2">Belongs to the zinc-containing alcohol dehydrogenase family.</text>
</comment>
<dbReference type="Proteomes" id="UP000236664">
    <property type="component" value="Unassembled WGS sequence"/>
</dbReference>
<evidence type="ECO:0000256" key="3">
    <source>
        <dbReference type="ARBA" id="ARBA00022723"/>
    </source>
</evidence>
<dbReference type="InterPro" id="IPR013149">
    <property type="entry name" value="ADH-like_C"/>
</dbReference>
<sequence length="258" mass="27412">MKAIQIKEFNAPYTVSDVDKPKPKPHQLLIQIKAGGFCHTDCMALENAFGSKLPFIGSHEPAGVVVEVGSEVQGFAEGDRVGCLNFDSCCGNCPDCKAGRPIYCDNPLMKGITTDGAWAEYMAALHDVCWHHSVRRHQESSSPGGSVGIVGIGGLGHIGTQVAKAMGYQVAAIDVKQDPLDLVASYDLKPDVCILSTDSAETSMENITNVMKGDYPGLDATIIATDAPAAFDLAAKLTRKHGTMVLLGQPEKGITMSY</sequence>
<evidence type="ECO:0000256" key="2">
    <source>
        <dbReference type="ARBA" id="ARBA00008072"/>
    </source>
</evidence>
<proteinExistence type="inferred from homology"/>
<feature type="domain" description="Alcohol dehydrogenase-like N-terminal" evidence="7">
    <location>
        <begin position="24"/>
        <end position="130"/>
    </location>
</feature>
<dbReference type="AlphaFoldDB" id="A0A2K0UKY0"/>
<dbReference type="InterPro" id="IPR013154">
    <property type="entry name" value="ADH-like_N"/>
</dbReference>
<comment type="caution">
    <text evidence="8">The sequence shown here is derived from an EMBL/GenBank/DDBJ whole genome shotgun (WGS) entry which is preliminary data.</text>
</comment>
<evidence type="ECO:0000256" key="5">
    <source>
        <dbReference type="ARBA" id="ARBA00023002"/>
    </source>
</evidence>
<keyword evidence="9" id="KW-1185">Reference proteome</keyword>
<evidence type="ECO:0000256" key="4">
    <source>
        <dbReference type="ARBA" id="ARBA00022833"/>
    </source>
</evidence>
<dbReference type="Gene3D" id="3.90.180.10">
    <property type="entry name" value="Medium-chain alcohol dehydrogenases, catalytic domain"/>
    <property type="match status" value="1"/>
</dbReference>